<gene>
    <name evidence="2" type="ORF">PENSUB_2364</name>
</gene>
<dbReference type="Proteomes" id="UP000186955">
    <property type="component" value="Unassembled WGS sequence"/>
</dbReference>
<proteinExistence type="predicted"/>
<feature type="compositionally biased region" description="Pro residues" evidence="1">
    <location>
        <begin position="12"/>
        <end position="26"/>
    </location>
</feature>
<dbReference type="EMBL" id="MNBE01000248">
    <property type="protein sequence ID" value="OKP12105.1"/>
    <property type="molecule type" value="Genomic_DNA"/>
</dbReference>
<evidence type="ECO:0000313" key="3">
    <source>
        <dbReference type="Proteomes" id="UP000186955"/>
    </source>
</evidence>
<name>A0A1Q5UHZ1_9EURO</name>
<evidence type="ECO:0000313" key="2">
    <source>
        <dbReference type="EMBL" id="OKP12105.1"/>
    </source>
</evidence>
<reference evidence="2 3" key="1">
    <citation type="submission" date="2016-10" db="EMBL/GenBank/DDBJ databases">
        <title>Genome sequence of the ascomycete fungus Penicillium subrubescens.</title>
        <authorList>
            <person name="De Vries R.P."/>
            <person name="Peng M."/>
            <person name="Dilokpimol A."/>
            <person name="Hilden K."/>
            <person name="Makela M.R."/>
            <person name="Grigoriev I."/>
            <person name="Riley R."/>
            <person name="Granchi Z."/>
        </authorList>
    </citation>
    <scope>NUCLEOTIDE SEQUENCE [LARGE SCALE GENOMIC DNA]</scope>
    <source>
        <strain evidence="2 3">CBS 132785</strain>
    </source>
</reference>
<organism evidence="2 3">
    <name type="scientific">Penicillium subrubescens</name>
    <dbReference type="NCBI Taxonomy" id="1316194"/>
    <lineage>
        <taxon>Eukaryota</taxon>
        <taxon>Fungi</taxon>
        <taxon>Dikarya</taxon>
        <taxon>Ascomycota</taxon>
        <taxon>Pezizomycotina</taxon>
        <taxon>Eurotiomycetes</taxon>
        <taxon>Eurotiomycetidae</taxon>
        <taxon>Eurotiales</taxon>
        <taxon>Aspergillaceae</taxon>
        <taxon>Penicillium</taxon>
    </lineage>
</organism>
<dbReference type="AlphaFoldDB" id="A0A1Q5UHZ1"/>
<keyword evidence="3" id="KW-1185">Reference proteome</keyword>
<feature type="region of interest" description="Disordered" evidence="1">
    <location>
        <begin position="1"/>
        <end position="31"/>
    </location>
</feature>
<accession>A0A1Q5UHZ1</accession>
<evidence type="ECO:0000256" key="1">
    <source>
        <dbReference type="SAM" id="MobiDB-lite"/>
    </source>
</evidence>
<sequence>MHHLLPHRTNPPDNPNGPPQLPPPHLVPLHQRDWPRRRLRDLDQANKRFDSWSFDEKFFLGRTRAEFGRLTSQEA</sequence>
<comment type="caution">
    <text evidence="2">The sequence shown here is derived from an EMBL/GenBank/DDBJ whole genome shotgun (WGS) entry which is preliminary data.</text>
</comment>
<protein>
    <submittedName>
        <fullName evidence="2">Uncharacterized protein</fullName>
    </submittedName>
</protein>